<dbReference type="HAMAP" id="MF_00688">
    <property type="entry name" value="Leu_Phe_trans"/>
    <property type="match status" value="1"/>
</dbReference>
<dbReference type="PANTHER" id="PTHR30098">
    <property type="entry name" value="LEUCYL/PHENYLALANYL-TRNA--PROTEIN TRANSFERASE"/>
    <property type="match status" value="1"/>
</dbReference>
<dbReference type="InterPro" id="IPR016181">
    <property type="entry name" value="Acyl_CoA_acyltransferase"/>
</dbReference>
<name>A0A378UDG6_BERDE</name>
<dbReference type="GO" id="GO:0005737">
    <property type="term" value="C:cytoplasm"/>
    <property type="evidence" value="ECO:0007669"/>
    <property type="project" value="UniProtKB-SubCell"/>
</dbReference>
<dbReference type="Gene3D" id="3.30.70.3550">
    <property type="entry name" value="Leucyl/phenylalanyl-tRNA-protein transferase, N-terminal domain"/>
    <property type="match status" value="1"/>
</dbReference>
<dbReference type="InterPro" id="IPR042221">
    <property type="entry name" value="Leu/Phe-tRNA_Trfase_N"/>
</dbReference>
<dbReference type="InterPro" id="IPR004616">
    <property type="entry name" value="Leu/Phe-tRNA_Trfase"/>
</dbReference>
<dbReference type="EMBL" id="UGQS01000001">
    <property type="protein sequence ID" value="STZ75347.1"/>
    <property type="molecule type" value="Genomic_DNA"/>
</dbReference>
<comment type="catalytic activity">
    <reaction evidence="4">
        <text>N-terminal L-arginyl-[protein] + L-leucyl-tRNA(Leu) = N-terminal L-leucyl-L-arginyl-[protein] + tRNA(Leu) + H(+)</text>
        <dbReference type="Rhea" id="RHEA:50416"/>
        <dbReference type="Rhea" id="RHEA-COMP:9613"/>
        <dbReference type="Rhea" id="RHEA-COMP:9622"/>
        <dbReference type="Rhea" id="RHEA-COMP:12672"/>
        <dbReference type="Rhea" id="RHEA-COMP:12673"/>
        <dbReference type="ChEBI" id="CHEBI:15378"/>
        <dbReference type="ChEBI" id="CHEBI:64719"/>
        <dbReference type="ChEBI" id="CHEBI:78442"/>
        <dbReference type="ChEBI" id="CHEBI:78494"/>
        <dbReference type="ChEBI" id="CHEBI:133044"/>
        <dbReference type="EC" id="2.3.2.6"/>
    </reaction>
</comment>
<dbReference type="Proteomes" id="UP000254651">
    <property type="component" value="Unassembled WGS sequence"/>
</dbReference>
<evidence type="ECO:0000256" key="1">
    <source>
        <dbReference type="ARBA" id="ARBA00022490"/>
    </source>
</evidence>
<keyword evidence="2 4" id="KW-0808">Transferase</keyword>
<comment type="subcellular location">
    <subcellularLocation>
        <location evidence="4">Cytoplasm</location>
    </subcellularLocation>
</comment>
<dbReference type="InterPro" id="IPR042203">
    <property type="entry name" value="Leu/Phe-tRNA_Trfase_C"/>
</dbReference>
<dbReference type="GO" id="GO:0030163">
    <property type="term" value="P:protein catabolic process"/>
    <property type="evidence" value="ECO:0007669"/>
    <property type="project" value="UniProtKB-UniRule"/>
</dbReference>
<keyword evidence="1 4" id="KW-0963">Cytoplasm</keyword>
<keyword evidence="3 4" id="KW-0012">Acyltransferase</keyword>
<evidence type="ECO:0000313" key="5">
    <source>
        <dbReference type="EMBL" id="STZ75347.1"/>
    </source>
</evidence>
<dbReference type="EC" id="2.3.2.6" evidence="4"/>
<gene>
    <name evidence="4 5" type="primary">aat</name>
    <name evidence="5" type="ORF">NCTC10295_00070</name>
</gene>
<accession>A0A378UDG6</accession>
<comment type="similarity">
    <text evidence="4">Belongs to the L/F-transferase family.</text>
</comment>
<proteinExistence type="inferred from homology"/>
<evidence type="ECO:0000313" key="6">
    <source>
        <dbReference type="Proteomes" id="UP000254651"/>
    </source>
</evidence>
<organism evidence="5 6">
    <name type="scientific">Bergeriella denitrificans</name>
    <name type="common">Neisseria denitrificans</name>
    <dbReference type="NCBI Taxonomy" id="494"/>
    <lineage>
        <taxon>Bacteria</taxon>
        <taxon>Pseudomonadati</taxon>
        <taxon>Pseudomonadota</taxon>
        <taxon>Betaproteobacteria</taxon>
        <taxon>Neisseriales</taxon>
        <taxon>Neisseriaceae</taxon>
        <taxon>Bergeriella</taxon>
    </lineage>
</organism>
<dbReference type="SUPFAM" id="SSF55729">
    <property type="entry name" value="Acyl-CoA N-acyltransferases (Nat)"/>
    <property type="match status" value="1"/>
</dbReference>
<dbReference type="Gene3D" id="3.40.630.70">
    <property type="entry name" value="Leucyl/phenylalanyl-tRNA-protein transferase, C-terminal domain"/>
    <property type="match status" value="1"/>
</dbReference>
<comment type="catalytic activity">
    <reaction evidence="4">
        <text>L-phenylalanyl-tRNA(Phe) + an N-terminal L-alpha-aminoacyl-[protein] = an N-terminal L-phenylalanyl-L-alpha-aminoacyl-[protein] + tRNA(Phe)</text>
        <dbReference type="Rhea" id="RHEA:43632"/>
        <dbReference type="Rhea" id="RHEA-COMP:9668"/>
        <dbReference type="Rhea" id="RHEA-COMP:9699"/>
        <dbReference type="Rhea" id="RHEA-COMP:10636"/>
        <dbReference type="Rhea" id="RHEA-COMP:10637"/>
        <dbReference type="ChEBI" id="CHEBI:78442"/>
        <dbReference type="ChEBI" id="CHEBI:78531"/>
        <dbReference type="ChEBI" id="CHEBI:78597"/>
        <dbReference type="ChEBI" id="CHEBI:83561"/>
        <dbReference type="EC" id="2.3.2.6"/>
    </reaction>
</comment>
<evidence type="ECO:0000256" key="3">
    <source>
        <dbReference type="ARBA" id="ARBA00023315"/>
    </source>
</evidence>
<dbReference type="GO" id="GO:0008914">
    <property type="term" value="F:leucyl-tRNA--protein transferase activity"/>
    <property type="evidence" value="ECO:0007669"/>
    <property type="project" value="UniProtKB-UniRule"/>
</dbReference>
<comment type="catalytic activity">
    <reaction evidence="4">
        <text>N-terminal L-lysyl-[protein] + L-leucyl-tRNA(Leu) = N-terminal L-leucyl-L-lysyl-[protein] + tRNA(Leu) + H(+)</text>
        <dbReference type="Rhea" id="RHEA:12340"/>
        <dbReference type="Rhea" id="RHEA-COMP:9613"/>
        <dbReference type="Rhea" id="RHEA-COMP:9622"/>
        <dbReference type="Rhea" id="RHEA-COMP:12670"/>
        <dbReference type="Rhea" id="RHEA-COMP:12671"/>
        <dbReference type="ChEBI" id="CHEBI:15378"/>
        <dbReference type="ChEBI" id="CHEBI:65249"/>
        <dbReference type="ChEBI" id="CHEBI:78442"/>
        <dbReference type="ChEBI" id="CHEBI:78494"/>
        <dbReference type="ChEBI" id="CHEBI:133043"/>
        <dbReference type="EC" id="2.3.2.6"/>
    </reaction>
</comment>
<reference evidence="5 6" key="1">
    <citation type="submission" date="2018-06" db="EMBL/GenBank/DDBJ databases">
        <authorList>
            <consortium name="Pathogen Informatics"/>
            <person name="Doyle S."/>
        </authorList>
    </citation>
    <scope>NUCLEOTIDE SEQUENCE [LARGE SCALE GENOMIC DNA]</scope>
    <source>
        <strain evidence="5 6">NCTC10295</strain>
    </source>
</reference>
<evidence type="ECO:0000256" key="4">
    <source>
        <dbReference type="HAMAP-Rule" id="MF_00688"/>
    </source>
</evidence>
<dbReference type="AlphaFoldDB" id="A0A378UDG6"/>
<comment type="function">
    <text evidence="4">Functions in the N-end rule pathway of protein degradation where it conjugates Leu, Phe and, less efficiently, Met from aminoacyl-tRNAs to the N-termini of proteins containing an N-terminal arginine or lysine.</text>
</comment>
<evidence type="ECO:0000256" key="2">
    <source>
        <dbReference type="ARBA" id="ARBA00022679"/>
    </source>
</evidence>
<keyword evidence="6" id="KW-1185">Reference proteome</keyword>
<dbReference type="PANTHER" id="PTHR30098:SF2">
    <property type="entry name" value="LEUCYL_PHENYLALANYL-TRNA--PROTEIN TRANSFERASE"/>
    <property type="match status" value="1"/>
</dbReference>
<sequence length="237" mass="26401">MNIPFLPPGDYRFPDPAYALAECDGLVGVSADMDTQRLLSAYRAGIFPWYSHQGYIYWFATAPRTVLHPEKLHIGRSLAKTLRRTPYRVSVNRAFADVVAACAAVPRPGQDGSWIAPEFQTAYTALHRLGYAHSFECWLPSPDGDILAGGFYGVQIGRVFYGESMFARRPDASKTAFARAVPYLAGCGIELIDCQQDTDHLRRFGSETVDFRDFQTALQRLNNQALDTPVAQAAWLD</sequence>
<protein>
    <recommendedName>
        <fullName evidence="4">Leucyl/phenylalanyl-tRNA--protein transferase</fullName>
        <ecNumber evidence="4">2.3.2.6</ecNumber>
    </recommendedName>
    <alternativeName>
        <fullName evidence="4">L/F-transferase</fullName>
    </alternativeName>
    <alternativeName>
        <fullName evidence="4">Leucyltransferase</fullName>
    </alternativeName>
    <alternativeName>
        <fullName evidence="4">Phenyalanyltransferase</fullName>
    </alternativeName>
</protein>
<dbReference type="NCBIfam" id="TIGR00667">
    <property type="entry name" value="aat"/>
    <property type="match status" value="1"/>
</dbReference>
<dbReference type="Pfam" id="PF03588">
    <property type="entry name" value="Leu_Phe_trans"/>
    <property type="match status" value="1"/>
</dbReference>
<dbReference type="RefSeq" id="WP_066079352.1">
    <property type="nucleotide sequence ID" value="NZ_CP181246.1"/>
</dbReference>